<reference evidence="2" key="1">
    <citation type="submission" date="2016-10" db="EMBL/GenBank/DDBJ databases">
        <authorList>
            <person name="Varghese N."/>
            <person name="Submissions S."/>
        </authorList>
    </citation>
    <scope>NUCLEOTIDE SEQUENCE [LARGE SCALE GENOMIC DNA]</scope>
    <source>
        <strain evidence="2">DSM 28881</strain>
    </source>
</reference>
<dbReference type="Proteomes" id="UP000199559">
    <property type="component" value="Unassembled WGS sequence"/>
</dbReference>
<dbReference type="AlphaFoldDB" id="A0A1I3MQ85"/>
<evidence type="ECO:0000313" key="2">
    <source>
        <dbReference type="Proteomes" id="UP000199559"/>
    </source>
</evidence>
<sequence length="57" mass="6543">MSHFNICPDCIHRNYCVLTAQKDNVWSCSEFDAFNSGQPNQLTSEQVKQPEQELVLV</sequence>
<keyword evidence="2" id="KW-1185">Reference proteome</keyword>
<name>A0A1I3MQ85_9FLAO</name>
<evidence type="ECO:0000313" key="1">
    <source>
        <dbReference type="EMBL" id="SFI99143.1"/>
    </source>
</evidence>
<dbReference type="RefSeq" id="WP_177183514.1">
    <property type="nucleotide sequence ID" value="NZ_CANLBQ010000001.1"/>
</dbReference>
<proteinExistence type="predicted"/>
<gene>
    <name evidence="1" type="ORF">SAMN05443431_103257</name>
</gene>
<accession>A0A1I3MQ85</accession>
<organism evidence="1 2">
    <name type="scientific">Olleya namhaensis</name>
    <dbReference type="NCBI Taxonomy" id="1144750"/>
    <lineage>
        <taxon>Bacteria</taxon>
        <taxon>Pseudomonadati</taxon>
        <taxon>Bacteroidota</taxon>
        <taxon>Flavobacteriia</taxon>
        <taxon>Flavobacteriales</taxon>
        <taxon>Flavobacteriaceae</taxon>
    </lineage>
</organism>
<protein>
    <submittedName>
        <fullName evidence="1">Uncharacterized protein</fullName>
    </submittedName>
</protein>
<dbReference type="STRING" id="1144750.SAMN05443431_103257"/>
<dbReference type="EMBL" id="FORM01000003">
    <property type="protein sequence ID" value="SFI99143.1"/>
    <property type="molecule type" value="Genomic_DNA"/>
</dbReference>